<gene>
    <name evidence="1" type="ORF">MBOVJF4278_00799</name>
</gene>
<sequence length="115" mass="13185">MAIPVEIRQVERPKNTVVKNYFGKFKVVKRTSKYVNGKAIPKDLAIVGEIVDYKFVPFETPIPVGTRSKKNQEKTDIKDYGNIAIFTKNSNDILEKLLTHFDFINSLQIICNCYS</sequence>
<evidence type="ECO:0000313" key="2">
    <source>
        <dbReference type="Proteomes" id="UP000233776"/>
    </source>
</evidence>
<reference evidence="1 2" key="1">
    <citation type="submission" date="2016-06" db="EMBL/GenBank/DDBJ databases">
        <authorList>
            <person name="Kjaerup R.B."/>
            <person name="Dalgaard T.S."/>
            <person name="Juul-Madsen H.R."/>
        </authorList>
    </citation>
    <scope>NUCLEOTIDE SEQUENCE [LARGE SCALE GENOMIC DNA]</scope>
    <source>
        <strain evidence="1">JF4278</strain>
    </source>
</reference>
<evidence type="ECO:0000313" key="1">
    <source>
        <dbReference type="EMBL" id="SBO46560.1"/>
    </source>
</evidence>
<dbReference type="AlphaFoldDB" id="A0A2N8U3J0"/>
<protein>
    <submittedName>
        <fullName evidence="1">Uncharacterized protein</fullName>
    </submittedName>
</protein>
<name>A0A2N8U3J0_MYCBV</name>
<dbReference type="Proteomes" id="UP000233776">
    <property type="component" value="Chromosome I"/>
</dbReference>
<organism evidence="1 2">
    <name type="scientific">Mycoplasmopsis bovis</name>
    <name type="common">Mycoplasma bovis</name>
    <dbReference type="NCBI Taxonomy" id="28903"/>
    <lineage>
        <taxon>Bacteria</taxon>
        <taxon>Bacillati</taxon>
        <taxon>Mycoplasmatota</taxon>
        <taxon>Mycoplasmoidales</taxon>
        <taxon>Metamycoplasmataceae</taxon>
        <taxon>Mycoplasmopsis</taxon>
    </lineage>
</organism>
<dbReference type="EMBL" id="LT578453">
    <property type="protein sequence ID" value="SBO46560.1"/>
    <property type="molecule type" value="Genomic_DNA"/>
</dbReference>
<accession>A0A2N8U3J0</accession>
<proteinExistence type="predicted"/>